<comment type="caution">
    <text evidence="1">The sequence shown here is derived from an EMBL/GenBank/DDBJ whole genome shotgun (WGS) entry which is preliminary data.</text>
</comment>
<accession>A0ABQ8B2Q5</accession>
<sequence>MEFYDEDRPRFVFRSRPSSSRMAEENNPKPTNKIFISVSVEKSKEDEEHVRMNLLGVNLKIASFMPQFHSSRSDCNLCASWVRFLQTTKFCVLLDIKEKTLKKLSKQAILGGAILVPEVAMQEESKEDEEHVRDLLENLIKCLDENKIVLRLQVLEGIRHLNIKKLLDYQIKILDDCIETNNKLIEAIEACLRDECSCGKKNKLIEAMEACSLEDCSSSSMAKVLTSQKPNN</sequence>
<evidence type="ECO:0000313" key="1">
    <source>
        <dbReference type="EMBL" id="KAH0899075.1"/>
    </source>
</evidence>
<organism evidence="1 2">
    <name type="scientific">Brassica napus</name>
    <name type="common">Rape</name>
    <dbReference type="NCBI Taxonomy" id="3708"/>
    <lineage>
        <taxon>Eukaryota</taxon>
        <taxon>Viridiplantae</taxon>
        <taxon>Streptophyta</taxon>
        <taxon>Embryophyta</taxon>
        <taxon>Tracheophyta</taxon>
        <taxon>Spermatophyta</taxon>
        <taxon>Magnoliopsida</taxon>
        <taxon>eudicotyledons</taxon>
        <taxon>Gunneridae</taxon>
        <taxon>Pentapetalae</taxon>
        <taxon>rosids</taxon>
        <taxon>malvids</taxon>
        <taxon>Brassicales</taxon>
        <taxon>Brassicaceae</taxon>
        <taxon>Brassiceae</taxon>
        <taxon>Brassica</taxon>
    </lineage>
</organism>
<dbReference type="EMBL" id="JAGKQM010000012">
    <property type="protein sequence ID" value="KAH0899075.1"/>
    <property type="molecule type" value="Genomic_DNA"/>
</dbReference>
<keyword evidence="2" id="KW-1185">Reference proteome</keyword>
<proteinExistence type="predicted"/>
<gene>
    <name evidence="1" type="ORF">HID58_048643</name>
</gene>
<protein>
    <submittedName>
        <fullName evidence="1">Uncharacterized protein</fullName>
    </submittedName>
</protein>
<evidence type="ECO:0000313" key="2">
    <source>
        <dbReference type="Proteomes" id="UP000824890"/>
    </source>
</evidence>
<dbReference type="Proteomes" id="UP000824890">
    <property type="component" value="Unassembled WGS sequence"/>
</dbReference>
<name>A0ABQ8B2Q5_BRANA</name>
<reference evidence="1 2" key="1">
    <citation type="submission" date="2021-05" db="EMBL/GenBank/DDBJ databases">
        <title>Genome Assembly of Synthetic Allotetraploid Brassica napus Reveals Homoeologous Exchanges between Subgenomes.</title>
        <authorList>
            <person name="Davis J.T."/>
        </authorList>
    </citation>
    <scope>NUCLEOTIDE SEQUENCE [LARGE SCALE GENOMIC DNA]</scope>
    <source>
        <strain evidence="2">cv. Da-Ae</strain>
        <tissue evidence="1">Seedling</tissue>
    </source>
</reference>